<evidence type="ECO:0000256" key="1">
    <source>
        <dbReference type="SAM" id="MobiDB-lite"/>
    </source>
</evidence>
<organism evidence="2 3">
    <name type="scientific">Austropuccinia psidii MF-1</name>
    <dbReference type="NCBI Taxonomy" id="1389203"/>
    <lineage>
        <taxon>Eukaryota</taxon>
        <taxon>Fungi</taxon>
        <taxon>Dikarya</taxon>
        <taxon>Basidiomycota</taxon>
        <taxon>Pucciniomycotina</taxon>
        <taxon>Pucciniomycetes</taxon>
        <taxon>Pucciniales</taxon>
        <taxon>Sphaerophragmiaceae</taxon>
        <taxon>Austropuccinia</taxon>
    </lineage>
</organism>
<feature type="compositionally biased region" description="Basic and acidic residues" evidence="1">
    <location>
        <begin position="75"/>
        <end position="93"/>
    </location>
</feature>
<reference evidence="2" key="1">
    <citation type="submission" date="2021-03" db="EMBL/GenBank/DDBJ databases">
        <title>Draft genome sequence of rust myrtle Austropuccinia psidii MF-1, a brazilian biotype.</title>
        <authorList>
            <person name="Quecine M.C."/>
            <person name="Pachon D.M.R."/>
            <person name="Bonatelli M.L."/>
            <person name="Correr F.H."/>
            <person name="Franceschini L.M."/>
            <person name="Leite T.F."/>
            <person name="Margarido G.R.A."/>
            <person name="Almeida C.A."/>
            <person name="Ferrarezi J.A."/>
            <person name="Labate C.A."/>
        </authorList>
    </citation>
    <scope>NUCLEOTIDE SEQUENCE</scope>
    <source>
        <strain evidence="2">MF-1</strain>
    </source>
</reference>
<gene>
    <name evidence="2" type="ORF">O181_060435</name>
</gene>
<accession>A0A9Q3HZL5</accession>
<dbReference type="EMBL" id="AVOT02028283">
    <property type="protein sequence ID" value="MBW0520720.1"/>
    <property type="molecule type" value="Genomic_DNA"/>
</dbReference>
<sequence>PEPFPTGKNRDIPVSVQELVYGSKAAGVGTSSKSLDRHNELISSIKEAHGPGKEGGCSEGLETHVLKRTSPTDKSLFEKQKHYVRGPEEEVGPRKGKQPCGSSPSLHKQESASTGSKQGQESPKEQSEGQAKSKIQVEQALPTELQNPKERKNSHGQCVECGKNSDEIKKQGGGKNEPILSKEIDLVKLVTNFEACNEETFSKVQKI</sequence>
<name>A0A9Q3HZL5_9BASI</name>
<keyword evidence="3" id="KW-1185">Reference proteome</keyword>
<feature type="non-terminal residue" evidence="2">
    <location>
        <position position="1"/>
    </location>
</feature>
<feature type="region of interest" description="Disordered" evidence="1">
    <location>
        <begin position="44"/>
        <end position="177"/>
    </location>
</feature>
<dbReference type="Proteomes" id="UP000765509">
    <property type="component" value="Unassembled WGS sequence"/>
</dbReference>
<proteinExistence type="predicted"/>
<comment type="caution">
    <text evidence="2">The sequence shown here is derived from an EMBL/GenBank/DDBJ whole genome shotgun (WGS) entry which is preliminary data.</text>
</comment>
<evidence type="ECO:0000313" key="3">
    <source>
        <dbReference type="Proteomes" id="UP000765509"/>
    </source>
</evidence>
<dbReference type="AlphaFoldDB" id="A0A9Q3HZL5"/>
<evidence type="ECO:0000313" key="2">
    <source>
        <dbReference type="EMBL" id="MBW0520720.1"/>
    </source>
</evidence>
<feature type="compositionally biased region" description="Polar residues" evidence="1">
    <location>
        <begin position="100"/>
        <end position="121"/>
    </location>
</feature>
<protein>
    <submittedName>
        <fullName evidence="2">Uncharacterized protein</fullName>
    </submittedName>
</protein>